<sequence length="36" mass="4247">MLYDPKPTYDKLTVQLYLASTPWDLRQSQMYIGVNP</sequence>
<dbReference type="AlphaFoldDB" id="A0A2P2Q4N0"/>
<organism evidence="1">
    <name type="scientific">Rhizophora mucronata</name>
    <name type="common">Asiatic mangrove</name>
    <dbReference type="NCBI Taxonomy" id="61149"/>
    <lineage>
        <taxon>Eukaryota</taxon>
        <taxon>Viridiplantae</taxon>
        <taxon>Streptophyta</taxon>
        <taxon>Embryophyta</taxon>
        <taxon>Tracheophyta</taxon>
        <taxon>Spermatophyta</taxon>
        <taxon>Magnoliopsida</taxon>
        <taxon>eudicotyledons</taxon>
        <taxon>Gunneridae</taxon>
        <taxon>Pentapetalae</taxon>
        <taxon>rosids</taxon>
        <taxon>fabids</taxon>
        <taxon>Malpighiales</taxon>
        <taxon>Rhizophoraceae</taxon>
        <taxon>Rhizophora</taxon>
    </lineage>
</organism>
<name>A0A2P2Q4N0_RHIMU</name>
<protein>
    <submittedName>
        <fullName evidence="1">Uncharacterized protein</fullName>
    </submittedName>
</protein>
<dbReference type="EMBL" id="GGEC01081433">
    <property type="protein sequence ID" value="MBX61917.1"/>
    <property type="molecule type" value="Transcribed_RNA"/>
</dbReference>
<proteinExistence type="predicted"/>
<accession>A0A2P2Q4N0</accession>
<evidence type="ECO:0000313" key="1">
    <source>
        <dbReference type="EMBL" id="MBX61917.1"/>
    </source>
</evidence>
<reference evidence="1" key="1">
    <citation type="submission" date="2018-02" db="EMBL/GenBank/DDBJ databases">
        <title>Rhizophora mucronata_Transcriptome.</title>
        <authorList>
            <person name="Meera S.P."/>
            <person name="Sreeshan A."/>
            <person name="Augustine A."/>
        </authorList>
    </citation>
    <scope>NUCLEOTIDE SEQUENCE</scope>
    <source>
        <tissue evidence="1">Leaf</tissue>
    </source>
</reference>